<protein>
    <submittedName>
        <fullName evidence="1">Phage head closure protein</fullName>
    </submittedName>
</protein>
<dbReference type="NCBIfam" id="TIGR01563">
    <property type="entry name" value="gp16_SPP1"/>
    <property type="match status" value="1"/>
</dbReference>
<gene>
    <name evidence="1" type="ORF">OE699_01965</name>
</gene>
<evidence type="ECO:0000313" key="1">
    <source>
        <dbReference type="EMBL" id="MCV2877605.1"/>
    </source>
</evidence>
<keyword evidence="2" id="KW-1185">Reference proteome</keyword>
<dbReference type="Pfam" id="PF05521">
    <property type="entry name" value="Phage_HCP"/>
    <property type="match status" value="1"/>
</dbReference>
<proteinExistence type="predicted"/>
<dbReference type="InterPro" id="IPR008767">
    <property type="entry name" value="Phage_SPP1_head-tail_adaptor"/>
</dbReference>
<dbReference type="Proteomes" id="UP001526166">
    <property type="component" value="Unassembled WGS sequence"/>
</dbReference>
<comment type="caution">
    <text evidence="1">The sequence shown here is derived from an EMBL/GenBank/DDBJ whole genome shotgun (WGS) entry which is preliminary data.</text>
</comment>
<dbReference type="RefSeq" id="WP_263846890.1">
    <property type="nucleotide sequence ID" value="NZ_JAOWKW010000001.1"/>
</dbReference>
<dbReference type="Gene3D" id="2.40.10.270">
    <property type="entry name" value="Bacteriophage SPP1 head-tail adaptor protein"/>
    <property type="match status" value="1"/>
</dbReference>
<name>A0ABT2ZWC3_9RHOB</name>
<dbReference type="InterPro" id="IPR038666">
    <property type="entry name" value="SSP1_head-tail_sf"/>
</dbReference>
<organism evidence="1 2">
    <name type="scientific">Sedimentimonas flavescens</name>
    <dbReference type="NCBI Taxonomy" id="2851012"/>
    <lineage>
        <taxon>Bacteria</taxon>
        <taxon>Pseudomonadati</taxon>
        <taxon>Pseudomonadota</taxon>
        <taxon>Alphaproteobacteria</taxon>
        <taxon>Rhodobacterales</taxon>
        <taxon>Rhodobacter group</taxon>
        <taxon>Sedimentimonas</taxon>
    </lineage>
</organism>
<sequence length="111" mass="11899">MTAGLLRERVAFDAETLAPDGYGGQARAWAEVHECAAAFKYQRGQEAVEAGGLTGTATFKVKVRACAATKALTASHRMRDVRRGVSYNLREVDAVTDPAFVWVVAENGVAI</sequence>
<evidence type="ECO:0000313" key="2">
    <source>
        <dbReference type="Proteomes" id="UP001526166"/>
    </source>
</evidence>
<accession>A0ABT2ZWC3</accession>
<dbReference type="EMBL" id="JAOWKW010000001">
    <property type="protein sequence ID" value="MCV2877605.1"/>
    <property type="molecule type" value="Genomic_DNA"/>
</dbReference>
<reference evidence="1 2" key="1">
    <citation type="submission" date="2022-10" db="EMBL/GenBank/DDBJ databases">
        <title>Sinirhodobacter sp. nov., isolated from ocean surface sediments.</title>
        <authorList>
            <person name="He W."/>
            <person name="Wang L."/>
            <person name="Zhang D.-F."/>
        </authorList>
    </citation>
    <scope>NUCLEOTIDE SEQUENCE [LARGE SCALE GENOMIC DNA]</scope>
    <source>
        <strain evidence="1 2">WL0115</strain>
    </source>
</reference>